<evidence type="ECO:0000313" key="8">
    <source>
        <dbReference type="Proteomes" id="UP001153076"/>
    </source>
</evidence>
<feature type="region of interest" description="Disordered" evidence="5">
    <location>
        <begin position="220"/>
        <end position="379"/>
    </location>
</feature>
<organism evidence="7 8">
    <name type="scientific">Carnegiea gigantea</name>
    <dbReference type="NCBI Taxonomy" id="171969"/>
    <lineage>
        <taxon>Eukaryota</taxon>
        <taxon>Viridiplantae</taxon>
        <taxon>Streptophyta</taxon>
        <taxon>Embryophyta</taxon>
        <taxon>Tracheophyta</taxon>
        <taxon>Spermatophyta</taxon>
        <taxon>Magnoliopsida</taxon>
        <taxon>eudicotyledons</taxon>
        <taxon>Gunneridae</taxon>
        <taxon>Pentapetalae</taxon>
        <taxon>Caryophyllales</taxon>
        <taxon>Cactineae</taxon>
        <taxon>Cactaceae</taxon>
        <taxon>Cactoideae</taxon>
        <taxon>Echinocereeae</taxon>
        <taxon>Carnegiea</taxon>
    </lineage>
</organism>
<protein>
    <recommendedName>
        <fullName evidence="6">RRM domain-containing protein</fullName>
    </recommendedName>
</protein>
<keyword evidence="1" id="KW-0507">mRNA processing</keyword>
<evidence type="ECO:0000259" key="6">
    <source>
        <dbReference type="PROSITE" id="PS50102"/>
    </source>
</evidence>
<dbReference type="OrthoDB" id="5970at2759"/>
<reference evidence="7" key="1">
    <citation type="submission" date="2022-04" db="EMBL/GenBank/DDBJ databases">
        <title>Carnegiea gigantea Genome sequencing and assembly v2.</title>
        <authorList>
            <person name="Copetti D."/>
            <person name="Sanderson M.J."/>
            <person name="Burquez A."/>
            <person name="Wojciechowski M.F."/>
        </authorList>
    </citation>
    <scope>NUCLEOTIDE SEQUENCE</scope>
    <source>
        <strain evidence="7">SGP5-SGP5p</strain>
        <tissue evidence="7">Aerial part</tissue>
    </source>
</reference>
<dbReference type="SUPFAM" id="SSF54928">
    <property type="entry name" value="RNA-binding domain, RBD"/>
    <property type="match status" value="2"/>
</dbReference>
<dbReference type="SMART" id="SM00360">
    <property type="entry name" value="RRM"/>
    <property type="match status" value="2"/>
</dbReference>
<evidence type="ECO:0000256" key="3">
    <source>
        <dbReference type="ARBA" id="ARBA00023187"/>
    </source>
</evidence>
<sequence length="379" mass="43402">MQIHCKRWAAPSLILWSQIRFPSVVAFLKSDKFPLSSLRLQLHLSVRVCLQFRKGEMRRPIFCGNFEFEARSSDLERLFKRYGRVERVDMKSGFAFVYMEDERDAECAIRALDRTEFGKKGRRLHVEWTKQERRGRKSASSRRSANLKPSKTLFVINFPYHTKERDLERHFDLYGKILNVRMRRNFAFVQYESLEDATKALDATNMSKMSDRVISVEYASREDDERRNGYNPDRRGLDRSPDRRKRSSSPYRRERASPDYGTGCSPAAYRRDRGSPGYGHGSSRSPRRVERGSPDYDRGAQSLSPRRKKRASADYRDRSQSPRGGGRNGSGYARCPSTSPSRREEASPGHLNGASSPHDTPDLRGNPAGAAGSPADDIC</sequence>
<gene>
    <name evidence="7" type="ORF">Cgig2_001166</name>
</gene>
<dbReference type="PROSITE" id="PS50102">
    <property type="entry name" value="RRM"/>
    <property type="match status" value="2"/>
</dbReference>
<evidence type="ECO:0000256" key="4">
    <source>
        <dbReference type="PROSITE-ProRule" id="PRU00176"/>
    </source>
</evidence>
<evidence type="ECO:0000256" key="2">
    <source>
        <dbReference type="ARBA" id="ARBA00022728"/>
    </source>
</evidence>
<dbReference type="AlphaFoldDB" id="A0A9Q1GL25"/>
<keyword evidence="3" id="KW-0508">mRNA splicing</keyword>
<dbReference type="GO" id="GO:0005681">
    <property type="term" value="C:spliceosomal complex"/>
    <property type="evidence" value="ECO:0007669"/>
    <property type="project" value="UniProtKB-KW"/>
</dbReference>
<dbReference type="PANTHER" id="PTHR23147">
    <property type="entry name" value="SERINE/ARGININE RICH SPLICING FACTOR"/>
    <property type="match status" value="1"/>
</dbReference>
<comment type="caution">
    <text evidence="7">The sequence shown here is derived from an EMBL/GenBank/DDBJ whole genome shotgun (WGS) entry which is preliminary data.</text>
</comment>
<evidence type="ECO:0000256" key="5">
    <source>
        <dbReference type="SAM" id="MobiDB-lite"/>
    </source>
</evidence>
<dbReference type="InterPro" id="IPR000504">
    <property type="entry name" value="RRM_dom"/>
</dbReference>
<name>A0A9Q1GL25_9CARY</name>
<keyword evidence="4" id="KW-0694">RNA-binding</keyword>
<feature type="domain" description="RRM" evidence="6">
    <location>
        <begin position="151"/>
        <end position="221"/>
    </location>
</feature>
<dbReference type="Pfam" id="PF00076">
    <property type="entry name" value="RRM_1"/>
    <property type="match status" value="2"/>
</dbReference>
<dbReference type="GO" id="GO:0008380">
    <property type="term" value="P:RNA splicing"/>
    <property type="evidence" value="ECO:0007669"/>
    <property type="project" value="UniProtKB-KW"/>
</dbReference>
<feature type="compositionally biased region" description="Basic and acidic residues" evidence="5">
    <location>
        <begin position="220"/>
        <end position="241"/>
    </location>
</feature>
<dbReference type="InterPro" id="IPR050907">
    <property type="entry name" value="SRSF"/>
</dbReference>
<evidence type="ECO:0000256" key="1">
    <source>
        <dbReference type="ARBA" id="ARBA00022664"/>
    </source>
</evidence>
<proteinExistence type="predicted"/>
<dbReference type="GO" id="GO:0006397">
    <property type="term" value="P:mRNA processing"/>
    <property type="evidence" value="ECO:0007669"/>
    <property type="project" value="UniProtKB-KW"/>
</dbReference>
<keyword evidence="8" id="KW-1185">Reference proteome</keyword>
<dbReference type="InterPro" id="IPR012677">
    <property type="entry name" value="Nucleotide-bd_a/b_plait_sf"/>
</dbReference>
<feature type="domain" description="RRM" evidence="6">
    <location>
        <begin position="59"/>
        <end position="131"/>
    </location>
</feature>
<dbReference type="Gene3D" id="3.30.70.330">
    <property type="match status" value="2"/>
</dbReference>
<feature type="compositionally biased region" description="Basic and acidic residues" evidence="5">
    <location>
        <begin position="311"/>
        <end position="320"/>
    </location>
</feature>
<feature type="compositionally biased region" description="Basic and acidic residues" evidence="5">
    <location>
        <begin position="287"/>
        <end position="298"/>
    </location>
</feature>
<dbReference type="Proteomes" id="UP001153076">
    <property type="component" value="Unassembled WGS sequence"/>
</dbReference>
<dbReference type="GO" id="GO:0003723">
    <property type="term" value="F:RNA binding"/>
    <property type="evidence" value="ECO:0007669"/>
    <property type="project" value="UniProtKB-UniRule"/>
</dbReference>
<dbReference type="InterPro" id="IPR035979">
    <property type="entry name" value="RBD_domain_sf"/>
</dbReference>
<dbReference type="EMBL" id="JAKOGI010002886">
    <property type="protein sequence ID" value="KAJ8421164.1"/>
    <property type="molecule type" value="Genomic_DNA"/>
</dbReference>
<evidence type="ECO:0000313" key="7">
    <source>
        <dbReference type="EMBL" id="KAJ8421164.1"/>
    </source>
</evidence>
<keyword evidence="2" id="KW-0747">Spliceosome</keyword>
<accession>A0A9Q1GL25</accession>